<keyword evidence="5" id="KW-0653">Protein transport</keyword>
<evidence type="ECO:0000256" key="2">
    <source>
        <dbReference type="ARBA" id="ARBA00022448"/>
    </source>
</evidence>
<accession>A0A8T0FS52</accession>
<reference evidence="7" key="2">
    <citation type="submission" date="2020-06" db="EMBL/GenBank/DDBJ databases">
        <authorList>
            <person name="Sheffer M."/>
        </authorList>
    </citation>
    <scope>NUCLEOTIDE SEQUENCE</scope>
</reference>
<evidence type="ECO:0000313" key="8">
    <source>
        <dbReference type="Proteomes" id="UP000807504"/>
    </source>
</evidence>
<dbReference type="GO" id="GO:0005737">
    <property type="term" value="C:cytoplasm"/>
    <property type="evidence" value="ECO:0007669"/>
    <property type="project" value="UniProtKB-SubCell"/>
</dbReference>
<evidence type="ECO:0000256" key="5">
    <source>
        <dbReference type="ARBA" id="ARBA00022927"/>
    </source>
</evidence>
<dbReference type="EMBL" id="JABXBU010000002">
    <property type="protein sequence ID" value="KAF8793911.1"/>
    <property type="molecule type" value="Genomic_DNA"/>
</dbReference>
<feature type="domain" description="Importin subunit beta-1/Transportin-1-like TPR repeats" evidence="6">
    <location>
        <begin position="7"/>
        <end position="123"/>
    </location>
</feature>
<dbReference type="Pfam" id="PF25574">
    <property type="entry name" value="TPR_IMB1"/>
    <property type="match status" value="2"/>
</dbReference>
<comment type="subcellular location">
    <subcellularLocation>
        <location evidence="1">Cytoplasm</location>
    </subcellularLocation>
</comment>
<dbReference type="InterPro" id="IPR040122">
    <property type="entry name" value="Importin_beta"/>
</dbReference>
<dbReference type="GO" id="GO:0006606">
    <property type="term" value="P:protein import into nucleus"/>
    <property type="evidence" value="ECO:0007669"/>
    <property type="project" value="InterPro"/>
</dbReference>
<name>A0A8T0FS52_ARGBR</name>
<dbReference type="PANTHER" id="PTHR10527">
    <property type="entry name" value="IMPORTIN BETA"/>
    <property type="match status" value="1"/>
</dbReference>
<dbReference type="Gene3D" id="1.25.10.10">
    <property type="entry name" value="Leucine-rich Repeat Variant"/>
    <property type="match status" value="1"/>
</dbReference>
<feature type="domain" description="Importin subunit beta-1/Transportin-1-like TPR repeats" evidence="6">
    <location>
        <begin position="124"/>
        <end position="226"/>
    </location>
</feature>
<gene>
    <name evidence="7" type="ORF">HNY73_001941</name>
</gene>
<evidence type="ECO:0000313" key="7">
    <source>
        <dbReference type="EMBL" id="KAF8793911.1"/>
    </source>
</evidence>
<evidence type="ECO:0000256" key="4">
    <source>
        <dbReference type="ARBA" id="ARBA00022737"/>
    </source>
</evidence>
<dbReference type="InterPro" id="IPR011989">
    <property type="entry name" value="ARM-like"/>
</dbReference>
<dbReference type="AlphaFoldDB" id="A0A8T0FS52"/>
<keyword evidence="3" id="KW-0963">Cytoplasm</keyword>
<keyword evidence="8" id="KW-1185">Reference proteome</keyword>
<evidence type="ECO:0000259" key="6">
    <source>
        <dbReference type="Pfam" id="PF25574"/>
    </source>
</evidence>
<dbReference type="InterPro" id="IPR016024">
    <property type="entry name" value="ARM-type_fold"/>
</dbReference>
<dbReference type="Proteomes" id="UP000807504">
    <property type="component" value="Unassembled WGS sequence"/>
</dbReference>
<organism evidence="7 8">
    <name type="scientific">Argiope bruennichi</name>
    <name type="common">Wasp spider</name>
    <name type="synonym">Aranea bruennichi</name>
    <dbReference type="NCBI Taxonomy" id="94029"/>
    <lineage>
        <taxon>Eukaryota</taxon>
        <taxon>Metazoa</taxon>
        <taxon>Ecdysozoa</taxon>
        <taxon>Arthropoda</taxon>
        <taxon>Chelicerata</taxon>
        <taxon>Arachnida</taxon>
        <taxon>Araneae</taxon>
        <taxon>Araneomorphae</taxon>
        <taxon>Entelegynae</taxon>
        <taxon>Araneoidea</taxon>
        <taxon>Araneidae</taxon>
        <taxon>Argiope</taxon>
    </lineage>
</organism>
<proteinExistence type="predicted"/>
<evidence type="ECO:0000256" key="1">
    <source>
        <dbReference type="ARBA" id="ARBA00004496"/>
    </source>
</evidence>
<comment type="caution">
    <text evidence="7">The sequence shown here is derived from an EMBL/GenBank/DDBJ whole genome shotgun (WGS) entry which is preliminary data.</text>
</comment>
<sequence length="313" mass="34692">MTPEDAPKISDAIMSALLQMFSSSSCKSGGVQEDALMAVSMLVEVLGEQFLKYMDAFMPYLALGLKNHAEYQVCSAAVGLTGDICRALSIKVLPYCDDIMTLLMENLSNAAVHRSVKPQILSAEKNDYDMIDYVNELREGCLEAYTGIIQGLKGDQNTPSSEVNVVQPHVPYIIQFITHIAQDPDHSDGCLAASAGVIGDLCSAFGHSMISLVDNDIINELLTKGRRSKTLHDFVHGWQCMCLFWLCSVPCKFSVCRRALTKEAKRIIVFDRERERVKVCMCAPSFTPIRRGKITDALLESHLFIHKPMPAHE</sequence>
<protein>
    <submittedName>
        <fullName evidence="7">Importin subunit beta-1 like protein</fullName>
    </submittedName>
</protein>
<dbReference type="SUPFAM" id="SSF48371">
    <property type="entry name" value="ARM repeat"/>
    <property type="match status" value="1"/>
</dbReference>
<dbReference type="InterPro" id="IPR058584">
    <property type="entry name" value="IMB1_TNPO1-like_TPR"/>
</dbReference>
<keyword evidence="2" id="KW-0813">Transport</keyword>
<evidence type="ECO:0000256" key="3">
    <source>
        <dbReference type="ARBA" id="ARBA00022490"/>
    </source>
</evidence>
<keyword evidence="4" id="KW-0677">Repeat</keyword>
<reference evidence="7" key="1">
    <citation type="journal article" date="2020" name="bioRxiv">
        <title>Chromosome-level reference genome of the European wasp spider Argiope bruennichi: a resource for studies on range expansion and evolutionary adaptation.</title>
        <authorList>
            <person name="Sheffer M.M."/>
            <person name="Hoppe A."/>
            <person name="Krehenwinkel H."/>
            <person name="Uhl G."/>
            <person name="Kuss A.W."/>
            <person name="Jensen L."/>
            <person name="Jensen C."/>
            <person name="Gillespie R.G."/>
            <person name="Hoff K.J."/>
            <person name="Prost S."/>
        </authorList>
    </citation>
    <scope>NUCLEOTIDE SEQUENCE</scope>
</reference>